<dbReference type="HAMAP" id="MF_01804">
    <property type="entry name" value="ScpB"/>
    <property type="match status" value="1"/>
</dbReference>
<dbReference type="GO" id="GO:0006260">
    <property type="term" value="P:DNA replication"/>
    <property type="evidence" value="ECO:0007669"/>
    <property type="project" value="UniProtKB-UniRule"/>
</dbReference>
<accession>A0A318KM23</accession>
<comment type="subunit">
    <text evidence="5">Homodimer. Homodimerization may be required to stabilize the binding of ScpA to the Smc head domains. Component of a cohesin-like complex composed of ScpA, ScpB and the Smc homodimer, in which ScpA and ScpB bind to the head domain of Smc. The presence of the three proteins is required for the association of the complex with DNA.</text>
</comment>
<dbReference type="GO" id="GO:0051301">
    <property type="term" value="P:cell division"/>
    <property type="evidence" value="ECO:0007669"/>
    <property type="project" value="UniProtKB-KW"/>
</dbReference>
<evidence type="ECO:0000256" key="5">
    <source>
        <dbReference type="HAMAP-Rule" id="MF_01804"/>
    </source>
</evidence>
<evidence type="ECO:0000256" key="3">
    <source>
        <dbReference type="ARBA" id="ARBA00022829"/>
    </source>
</evidence>
<dbReference type="Pfam" id="PF04079">
    <property type="entry name" value="SMC_ScpB"/>
    <property type="match status" value="1"/>
</dbReference>
<dbReference type="InterPro" id="IPR036390">
    <property type="entry name" value="WH_DNA-bd_sf"/>
</dbReference>
<dbReference type="AlphaFoldDB" id="A0A318KM23"/>
<dbReference type="EMBL" id="QJKH01000013">
    <property type="protein sequence ID" value="PXX76905.1"/>
    <property type="molecule type" value="Genomic_DNA"/>
</dbReference>
<name>A0A318KM23_9FIRM</name>
<dbReference type="STRING" id="1034346.GCA_000313565_03410"/>
<protein>
    <recommendedName>
        <fullName evidence="5">Segregation and condensation protein B</fullName>
    </recommendedName>
</protein>
<dbReference type="GO" id="GO:0005737">
    <property type="term" value="C:cytoplasm"/>
    <property type="evidence" value="ECO:0007669"/>
    <property type="project" value="UniProtKB-SubCell"/>
</dbReference>
<dbReference type="NCBIfam" id="TIGR00281">
    <property type="entry name" value="SMC-Scp complex subunit ScpB"/>
    <property type="match status" value="1"/>
</dbReference>
<comment type="function">
    <text evidence="5">Participates in chromosomal partition during cell division. May act via the formation of a condensin-like complex containing Smc and ScpA that pull DNA away from mid-cell into both cell halves.</text>
</comment>
<dbReference type="SUPFAM" id="SSF46785">
    <property type="entry name" value="Winged helix' DNA-binding domain"/>
    <property type="match status" value="2"/>
</dbReference>
<organism evidence="6 7">
    <name type="scientific">Dielma fastidiosa</name>
    <dbReference type="NCBI Taxonomy" id="1034346"/>
    <lineage>
        <taxon>Bacteria</taxon>
        <taxon>Bacillati</taxon>
        <taxon>Bacillota</taxon>
        <taxon>Erysipelotrichia</taxon>
        <taxon>Erysipelotrichales</taxon>
        <taxon>Erysipelotrichaceae</taxon>
        <taxon>Dielma</taxon>
    </lineage>
</organism>
<dbReference type="PIRSF" id="PIRSF019345">
    <property type="entry name" value="ScpB"/>
    <property type="match status" value="1"/>
</dbReference>
<proteinExistence type="inferred from homology"/>
<keyword evidence="3 5" id="KW-0159">Chromosome partition</keyword>
<evidence type="ECO:0000256" key="1">
    <source>
        <dbReference type="ARBA" id="ARBA00022490"/>
    </source>
</evidence>
<dbReference type="Gene3D" id="1.10.10.10">
    <property type="entry name" value="Winged helix-like DNA-binding domain superfamily/Winged helix DNA-binding domain"/>
    <property type="match status" value="2"/>
</dbReference>
<reference evidence="6 7" key="1">
    <citation type="submission" date="2018-05" db="EMBL/GenBank/DDBJ databases">
        <title>Genomic Encyclopedia of Type Strains, Phase IV (KMG-IV): sequencing the most valuable type-strain genomes for metagenomic binning, comparative biology and taxonomic classification.</title>
        <authorList>
            <person name="Goeker M."/>
        </authorList>
    </citation>
    <scope>NUCLEOTIDE SEQUENCE [LARGE SCALE GENOMIC DNA]</scope>
    <source>
        <strain evidence="6 7">JC118</strain>
    </source>
</reference>
<comment type="caution">
    <text evidence="6">The sequence shown here is derived from an EMBL/GenBank/DDBJ whole genome shotgun (WGS) entry which is preliminary data.</text>
</comment>
<sequence length="196" mass="22409">MLLMTMIRSGSLKEMNKMELKPVIEGLLFLSGDEGLTIEQLKESCECSENEAQLLLDEMMKDYLEDQHGIELVCFGGCYKFISKEKIHPYAEKLFSSTKMGTLSQAAMETLAIIAYKQPITRVEIEEIRGVSCDMMIRKLLARSLIKECGRTDAPGRPFLYEVTEEFMDAFKLKSLNELPDLPVIEQNMDEELFNE</sequence>
<dbReference type="GO" id="GO:0051304">
    <property type="term" value="P:chromosome separation"/>
    <property type="evidence" value="ECO:0007669"/>
    <property type="project" value="InterPro"/>
</dbReference>
<comment type="similarity">
    <text evidence="5">Belongs to the ScpB family.</text>
</comment>
<evidence type="ECO:0000313" key="6">
    <source>
        <dbReference type="EMBL" id="PXX76905.1"/>
    </source>
</evidence>
<dbReference type="InterPro" id="IPR036388">
    <property type="entry name" value="WH-like_DNA-bd_sf"/>
</dbReference>
<dbReference type="PANTHER" id="PTHR34298:SF2">
    <property type="entry name" value="SEGREGATION AND CONDENSATION PROTEIN B"/>
    <property type="match status" value="1"/>
</dbReference>
<keyword evidence="7" id="KW-1185">Reference proteome</keyword>
<evidence type="ECO:0000256" key="2">
    <source>
        <dbReference type="ARBA" id="ARBA00022618"/>
    </source>
</evidence>
<keyword evidence="4 5" id="KW-0131">Cell cycle</keyword>
<evidence type="ECO:0000313" key="7">
    <source>
        <dbReference type="Proteomes" id="UP000247612"/>
    </source>
</evidence>
<dbReference type="InterPro" id="IPR005234">
    <property type="entry name" value="ScpB_csome_segregation"/>
</dbReference>
<keyword evidence="2 5" id="KW-0132">Cell division</keyword>
<evidence type="ECO:0000256" key="4">
    <source>
        <dbReference type="ARBA" id="ARBA00023306"/>
    </source>
</evidence>
<gene>
    <name evidence="5" type="primary">scpB</name>
    <name evidence="6" type="ORF">DES51_113100</name>
</gene>
<dbReference type="Proteomes" id="UP000247612">
    <property type="component" value="Unassembled WGS sequence"/>
</dbReference>
<keyword evidence="1 5" id="KW-0963">Cytoplasm</keyword>
<dbReference type="PANTHER" id="PTHR34298">
    <property type="entry name" value="SEGREGATION AND CONDENSATION PROTEIN B"/>
    <property type="match status" value="1"/>
</dbReference>
<comment type="subcellular location">
    <subcellularLocation>
        <location evidence="5">Cytoplasm</location>
    </subcellularLocation>
    <text evidence="5">Associated with two foci at the outer edges of the nucleoid region in young cells, and at four foci within both cell halves in older cells.</text>
</comment>